<dbReference type="PANTHER" id="PTHR30606:SF10">
    <property type="entry name" value="PHOSPHATIDYLINOSITOL MANNOSIDE ACYLTRANSFERASE"/>
    <property type="match status" value="1"/>
</dbReference>
<keyword evidence="4 7" id="KW-0808">Transferase</keyword>
<dbReference type="PANTHER" id="PTHR30606">
    <property type="entry name" value="LIPID A BIOSYNTHESIS LAUROYL ACYLTRANSFERASE"/>
    <property type="match status" value="1"/>
</dbReference>
<dbReference type="GO" id="GO:0016746">
    <property type="term" value="F:acyltransferase activity"/>
    <property type="evidence" value="ECO:0007669"/>
    <property type="project" value="UniProtKB-KW"/>
</dbReference>
<gene>
    <name evidence="7" type="ORF">SAMN02910343_00830</name>
</gene>
<reference evidence="7 8" key="1">
    <citation type="submission" date="2016-10" db="EMBL/GenBank/DDBJ databases">
        <authorList>
            <person name="de Groot N.N."/>
        </authorList>
    </citation>
    <scope>NUCLEOTIDE SEQUENCE [LARGE SCALE GENOMIC DNA]</scope>
    <source>
        <strain evidence="7 8">DSM 15230</strain>
    </source>
</reference>
<name>A0A1G5VS06_9FIRM</name>
<comment type="subcellular location">
    <subcellularLocation>
        <location evidence="1">Cell inner membrane</location>
    </subcellularLocation>
</comment>
<keyword evidence="2" id="KW-1003">Cell membrane</keyword>
<evidence type="ECO:0000256" key="4">
    <source>
        <dbReference type="ARBA" id="ARBA00022679"/>
    </source>
</evidence>
<evidence type="ECO:0000256" key="1">
    <source>
        <dbReference type="ARBA" id="ARBA00004533"/>
    </source>
</evidence>
<dbReference type="InterPro" id="IPR004960">
    <property type="entry name" value="LipA_acyltrans"/>
</dbReference>
<organism evidence="7 8">
    <name type="scientific">Allisonella histaminiformans</name>
    <dbReference type="NCBI Taxonomy" id="209880"/>
    <lineage>
        <taxon>Bacteria</taxon>
        <taxon>Bacillati</taxon>
        <taxon>Bacillota</taxon>
        <taxon>Negativicutes</taxon>
        <taxon>Veillonellales</taxon>
        <taxon>Veillonellaceae</taxon>
        <taxon>Allisonella</taxon>
    </lineage>
</organism>
<evidence type="ECO:0000256" key="6">
    <source>
        <dbReference type="ARBA" id="ARBA00023315"/>
    </source>
</evidence>
<proteinExistence type="predicted"/>
<keyword evidence="8" id="KW-1185">Reference proteome</keyword>
<dbReference type="AlphaFoldDB" id="A0A1G5VS06"/>
<dbReference type="Pfam" id="PF03279">
    <property type="entry name" value="Lip_A_acyltrans"/>
    <property type="match status" value="1"/>
</dbReference>
<accession>A0A1G5VS06</accession>
<dbReference type="RefSeq" id="WP_091364162.1">
    <property type="nucleotide sequence ID" value="NZ_FMXA01000009.1"/>
</dbReference>
<dbReference type="CDD" id="cd07984">
    <property type="entry name" value="LPLAT_LABLAT-like"/>
    <property type="match status" value="1"/>
</dbReference>
<evidence type="ECO:0000313" key="7">
    <source>
        <dbReference type="EMBL" id="SDA48629.1"/>
    </source>
</evidence>
<sequence length="339" mass="38492">MSDTLKYHLLKGLSNALCSMSYDHILEIGKFLGPVIMERISKQKKRGLEQIQTGLSCDRAEAEKLLHKVYQHIGMSAMEMLYMPRLVREKDHIDDYIGLSHPEYLKACYAEGKGIVGLTAHMGNWEWLGAGMALHGFPTSAIGKKQKDDVLMSIINDYRAMAGQHIFLTGTGGYEMIAAARAMKKNYILGFLSDKDGNKVGVPVKFMNRFFSFPQGPAVFADRFDAPILPLFIVRNESGKGHVIHFEKPFHYERTGNAQKDLLINSQKMASIMEEVIRKYPADWLWFQHLFWTGPEKVRMLAVMSPEDIRTVFDGLSYPEDKVQELIHLASAKKESENE</sequence>
<keyword evidence="6" id="KW-0012">Acyltransferase</keyword>
<evidence type="ECO:0000313" key="8">
    <source>
        <dbReference type="Proteomes" id="UP000199689"/>
    </source>
</evidence>
<evidence type="ECO:0000256" key="3">
    <source>
        <dbReference type="ARBA" id="ARBA00022519"/>
    </source>
</evidence>
<dbReference type="GO" id="GO:0009247">
    <property type="term" value="P:glycolipid biosynthetic process"/>
    <property type="evidence" value="ECO:0007669"/>
    <property type="project" value="UniProtKB-ARBA"/>
</dbReference>
<dbReference type="GeneID" id="87755859"/>
<dbReference type="OrthoDB" id="9801955at2"/>
<dbReference type="Proteomes" id="UP000199689">
    <property type="component" value="Unassembled WGS sequence"/>
</dbReference>
<dbReference type="EMBL" id="FMXA01000009">
    <property type="protein sequence ID" value="SDA48629.1"/>
    <property type="molecule type" value="Genomic_DNA"/>
</dbReference>
<dbReference type="STRING" id="209880.SAMN02910343_00830"/>
<dbReference type="GO" id="GO:0005886">
    <property type="term" value="C:plasma membrane"/>
    <property type="evidence" value="ECO:0007669"/>
    <property type="project" value="UniProtKB-SubCell"/>
</dbReference>
<keyword evidence="5" id="KW-0472">Membrane</keyword>
<evidence type="ECO:0000256" key="2">
    <source>
        <dbReference type="ARBA" id="ARBA00022475"/>
    </source>
</evidence>
<evidence type="ECO:0000256" key="5">
    <source>
        <dbReference type="ARBA" id="ARBA00023136"/>
    </source>
</evidence>
<keyword evidence="3" id="KW-0997">Cell inner membrane</keyword>
<protein>
    <submittedName>
        <fullName evidence="7">KDO2-lipid IV(A) lauroyltransferase</fullName>
    </submittedName>
</protein>